<organism evidence="2 3">
    <name type="scientific">Olleya namhaensis</name>
    <dbReference type="NCBI Taxonomy" id="1144750"/>
    <lineage>
        <taxon>Bacteria</taxon>
        <taxon>Pseudomonadati</taxon>
        <taxon>Bacteroidota</taxon>
        <taxon>Flavobacteriia</taxon>
        <taxon>Flavobacteriales</taxon>
        <taxon>Flavobacteriaceae</taxon>
    </lineage>
</organism>
<name>A0A1I3J541_9FLAO</name>
<keyword evidence="1" id="KW-0812">Transmembrane</keyword>
<gene>
    <name evidence="2" type="ORF">SAMN05443431_101258</name>
</gene>
<keyword evidence="1" id="KW-0472">Membrane</keyword>
<evidence type="ECO:0000313" key="3">
    <source>
        <dbReference type="Proteomes" id="UP000199559"/>
    </source>
</evidence>
<evidence type="ECO:0000256" key="1">
    <source>
        <dbReference type="SAM" id="Phobius"/>
    </source>
</evidence>
<accession>A0A1I3J541</accession>
<evidence type="ECO:0000313" key="2">
    <source>
        <dbReference type="EMBL" id="SFI55431.1"/>
    </source>
</evidence>
<dbReference type="EMBL" id="FORM01000001">
    <property type="protein sequence ID" value="SFI55431.1"/>
    <property type="molecule type" value="Genomic_DNA"/>
</dbReference>
<feature type="transmembrane region" description="Helical" evidence="1">
    <location>
        <begin position="6"/>
        <end position="29"/>
    </location>
</feature>
<keyword evidence="3" id="KW-1185">Reference proteome</keyword>
<keyword evidence="1" id="KW-1133">Transmembrane helix</keyword>
<dbReference type="AlphaFoldDB" id="A0A1I3J541"/>
<dbReference type="Proteomes" id="UP000199559">
    <property type="component" value="Unassembled WGS sequence"/>
</dbReference>
<proteinExistence type="predicted"/>
<protein>
    <submittedName>
        <fullName evidence="2">Uncharacterized protein</fullName>
    </submittedName>
</protein>
<sequence length="46" mass="5149">MILGMLGPIQLILMLIVPVGIFLLGFFLGKKSGYIKRVRETENKSN</sequence>
<reference evidence="3" key="1">
    <citation type="submission" date="2016-10" db="EMBL/GenBank/DDBJ databases">
        <authorList>
            <person name="Varghese N."/>
            <person name="Submissions S."/>
        </authorList>
    </citation>
    <scope>NUCLEOTIDE SEQUENCE [LARGE SCALE GENOMIC DNA]</scope>
    <source>
        <strain evidence="3">DSM 28881</strain>
    </source>
</reference>
<dbReference type="RefSeq" id="WP_177183493.1">
    <property type="nucleotide sequence ID" value="NZ_FORM01000001.1"/>
</dbReference>